<dbReference type="Proteomes" id="UP000799291">
    <property type="component" value="Unassembled WGS sequence"/>
</dbReference>
<feature type="region of interest" description="Disordered" evidence="1">
    <location>
        <begin position="1"/>
        <end position="25"/>
    </location>
</feature>
<protein>
    <submittedName>
        <fullName evidence="2">Uncharacterized protein</fullName>
    </submittedName>
</protein>
<feature type="compositionally biased region" description="Acidic residues" evidence="1">
    <location>
        <begin position="223"/>
        <end position="243"/>
    </location>
</feature>
<feature type="compositionally biased region" description="Acidic residues" evidence="1">
    <location>
        <begin position="178"/>
        <end position="194"/>
    </location>
</feature>
<evidence type="ECO:0000313" key="3">
    <source>
        <dbReference type="Proteomes" id="UP000799291"/>
    </source>
</evidence>
<feature type="compositionally biased region" description="Acidic residues" evidence="1">
    <location>
        <begin position="354"/>
        <end position="364"/>
    </location>
</feature>
<dbReference type="AlphaFoldDB" id="A0A6G1JMD7"/>
<evidence type="ECO:0000256" key="1">
    <source>
        <dbReference type="SAM" id="MobiDB-lite"/>
    </source>
</evidence>
<feature type="region of interest" description="Disordered" evidence="1">
    <location>
        <begin position="136"/>
        <end position="157"/>
    </location>
</feature>
<feature type="compositionally biased region" description="Basic and acidic residues" evidence="1">
    <location>
        <begin position="270"/>
        <end position="285"/>
    </location>
</feature>
<accession>A0A6G1JMD7</accession>
<name>A0A6G1JMD7_9PLEO</name>
<feature type="compositionally biased region" description="Acidic residues" evidence="1">
    <location>
        <begin position="252"/>
        <end position="262"/>
    </location>
</feature>
<keyword evidence="3" id="KW-1185">Reference proteome</keyword>
<proteinExistence type="predicted"/>
<organism evidence="2 3">
    <name type="scientific">Lentithecium fluviatile CBS 122367</name>
    <dbReference type="NCBI Taxonomy" id="1168545"/>
    <lineage>
        <taxon>Eukaryota</taxon>
        <taxon>Fungi</taxon>
        <taxon>Dikarya</taxon>
        <taxon>Ascomycota</taxon>
        <taxon>Pezizomycotina</taxon>
        <taxon>Dothideomycetes</taxon>
        <taxon>Pleosporomycetidae</taxon>
        <taxon>Pleosporales</taxon>
        <taxon>Massarineae</taxon>
        <taxon>Lentitheciaceae</taxon>
        <taxon>Lentithecium</taxon>
    </lineage>
</organism>
<dbReference type="EMBL" id="MU005570">
    <property type="protein sequence ID" value="KAF2691319.1"/>
    <property type="molecule type" value="Genomic_DNA"/>
</dbReference>
<reference evidence="2" key="1">
    <citation type="journal article" date="2020" name="Stud. Mycol.">
        <title>101 Dothideomycetes genomes: a test case for predicting lifestyles and emergence of pathogens.</title>
        <authorList>
            <person name="Haridas S."/>
            <person name="Albert R."/>
            <person name="Binder M."/>
            <person name="Bloem J."/>
            <person name="Labutti K."/>
            <person name="Salamov A."/>
            <person name="Andreopoulos B."/>
            <person name="Baker S."/>
            <person name="Barry K."/>
            <person name="Bills G."/>
            <person name="Bluhm B."/>
            <person name="Cannon C."/>
            <person name="Castanera R."/>
            <person name="Culley D."/>
            <person name="Daum C."/>
            <person name="Ezra D."/>
            <person name="Gonzalez J."/>
            <person name="Henrissat B."/>
            <person name="Kuo A."/>
            <person name="Liang C."/>
            <person name="Lipzen A."/>
            <person name="Lutzoni F."/>
            <person name="Magnuson J."/>
            <person name="Mondo S."/>
            <person name="Nolan M."/>
            <person name="Ohm R."/>
            <person name="Pangilinan J."/>
            <person name="Park H.-J."/>
            <person name="Ramirez L."/>
            <person name="Alfaro M."/>
            <person name="Sun H."/>
            <person name="Tritt A."/>
            <person name="Yoshinaga Y."/>
            <person name="Zwiers L.-H."/>
            <person name="Turgeon B."/>
            <person name="Goodwin S."/>
            <person name="Spatafora J."/>
            <person name="Crous P."/>
            <person name="Grigoriev I."/>
        </authorList>
    </citation>
    <scope>NUCLEOTIDE SEQUENCE</scope>
    <source>
        <strain evidence="2">CBS 122367</strain>
    </source>
</reference>
<feature type="compositionally biased region" description="Basic and acidic residues" evidence="1">
    <location>
        <begin position="213"/>
        <end position="222"/>
    </location>
</feature>
<gene>
    <name evidence="2" type="ORF">K458DRAFT_483348</name>
</gene>
<evidence type="ECO:0000313" key="2">
    <source>
        <dbReference type="EMBL" id="KAF2691319.1"/>
    </source>
</evidence>
<sequence>MSSTTPPPYILLTTTNNPRKLHSPPQTRVSRVAFTAQAPLSAYANRASLLATSQPIPIPGSQHWIDNIARIPLREIWPEGAPRVHHYRDDVRDYCCIGARGGEREAWHGARVANTVQRITGLSQVAEVVEPKRSLYGWDDDWDGEPAEDSHEENERGKRFWEWAKRDRRAQWVGSEHGEDEEDSGNEEGVEDSDGSSWDTISDDLSNGDEDAHEVSSRHDSILADEWEYESKDVDEEGAPEDEISSKHDGLLDEGDTNDECEVNASKNDASAKHDSTPNRDDSKLANKKSRSEGGVLPQNEGPSKLHRVFYGHDASSEGEREKSNSQDSLSPKHDSVFDKDERKDADEKCGSDTDLDDSSDEGENLGYLYARRKYD</sequence>
<feature type="region of interest" description="Disordered" evidence="1">
    <location>
        <begin position="171"/>
        <end position="376"/>
    </location>
</feature>
<feature type="compositionally biased region" description="Acidic residues" evidence="1">
    <location>
        <begin position="138"/>
        <end position="152"/>
    </location>
</feature>
<feature type="compositionally biased region" description="Basic and acidic residues" evidence="1">
    <location>
        <begin position="315"/>
        <end position="352"/>
    </location>
</feature>